<dbReference type="Proteomes" id="UP000264353">
    <property type="component" value="Chromosome A7"/>
</dbReference>
<name>A0A397YP22_BRACM</name>
<gene>
    <name evidence="2" type="ORF">BRARA_G02454</name>
</gene>
<feature type="transmembrane region" description="Helical" evidence="1">
    <location>
        <begin position="21"/>
        <end position="38"/>
    </location>
</feature>
<keyword evidence="1" id="KW-0472">Membrane</keyword>
<accession>A0A397YP22</accession>
<dbReference type="AlphaFoldDB" id="A0A397YP22"/>
<keyword evidence="1" id="KW-1133">Transmembrane helix</keyword>
<proteinExistence type="predicted"/>
<dbReference type="EMBL" id="CM010634">
    <property type="protein sequence ID" value="RID55177.1"/>
    <property type="molecule type" value="Genomic_DNA"/>
</dbReference>
<evidence type="ECO:0000313" key="2">
    <source>
        <dbReference type="EMBL" id="RID55177.1"/>
    </source>
</evidence>
<evidence type="ECO:0000313" key="3">
    <source>
        <dbReference type="Proteomes" id="UP000264353"/>
    </source>
</evidence>
<sequence>MMVSVWYDSLLRRSTFLGHRLEFPLLWSLVCFFFLETFEFCCIVGFYCGFWFAFFFLIDVWVMLYCGSIPDWDC</sequence>
<protein>
    <submittedName>
        <fullName evidence="2">Uncharacterized protein</fullName>
    </submittedName>
</protein>
<organism evidence="2 3">
    <name type="scientific">Brassica campestris</name>
    <name type="common">Field mustard</name>
    <dbReference type="NCBI Taxonomy" id="3711"/>
    <lineage>
        <taxon>Eukaryota</taxon>
        <taxon>Viridiplantae</taxon>
        <taxon>Streptophyta</taxon>
        <taxon>Embryophyta</taxon>
        <taxon>Tracheophyta</taxon>
        <taxon>Spermatophyta</taxon>
        <taxon>Magnoliopsida</taxon>
        <taxon>eudicotyledons</taxon>
        <taxon>Gunneridae</taxon>
        <taxon>Pentapetalae</taxon>
        <taxon>rosids</taxon>
        <taxon>malvids</taxon>
        <taxon>Brassicales</taxon>
        <taxon>Brassicaceae</taxon>
        <taxon>Brassiceae</taxon>
        <taxon>Brassica</taxon>
    </lineage>
</organism>
<reference evidence="2 3" key="1">
    <citation type="submission" date="2018-06" db="EMBL/GenBank/DDBJ databases">
        <title>WGS assembly of Brassica rapa FPsc.</title>
        <authorList>
            <person name="Bowman J."/>
            <person name="Kohchi T."/>
            <person name="Yamato K."/>
            <person name="Jenkins J."/>
            <person name="Shu S."/>
            <person name="Ishizaki K."/>
            <person name="Yamaoka S."/>
            <person name="Nishihama R."/>
            <person name="Nakamura Y."/>
            <person name="Berger F."/>
            <person name="Adam C."/>
            <person name="Aki S."/>
            <person name="Althoff F."/>
            <person name="Araki T."/>
            <person name="Arteaga-Vazquez M."/>
            <person name="Balasubrmanian S."/>
            <person name="Bauer D."/>
            <person name="Boehm C."/>
            <person name="Briginshaw L."/>
            <person name="Caballero-Perez J."/>
            <person name="Catarino B."/>
            <person name="Chen F."/>
            <person name="Chiyoda S."/>
            <person name="Chovatia M."/>
            <person name="Davies K."/>
            <person name="Delmans M."/>
            <person name="Demura T."/>
            <person name="Dierschke T."/>
            <person name="Dolan L."/>
            <person name="Dorantes-Acosta A."/>
            <person name="Eklund D."/>
            <person name="Florent S."/>
            <person name="Flores-Sandoval E."/>
            <person name="Fujiyama A."/>
            <person name="Fukuzawa H."/>
            <person name="Galik B."/>
            <person name="Grimanelli D."/>
            <person name="Grimwood J."/>
            <person name="Grossniklaus U."/>
            <person name="Hamada T."/>
            <person name="Haseloff J."/>
            <person name="Hetherington A."/>
            <person name="Higo A."/>
            <person name="Hirakawa Y."/>
            <person name="Hundley H."/>
            <person name="Ikeda Y."/>
            <person name="Inoue K."/>
            <person name="Inoue S."/>
            <person name="Ishida S."/>
            <person name="Jia Q."/>
            <person name="Kakita M."/>
            <person name="Kanazawa T."/>
            <person name="Kawai Y."/>
            <person name="Kawashima T."/>
            <person name="Kennedy M."/>
            <person name="Kinose K."/>
            <person name="Kinoshita T."/>
            <person name="Kohara Y."/>
            <person name="Koide E."/>
            <person name="Komatsu K."/>
            <person name="Kopischke S."/>
            <person name="Kubo M."/>
            <person name="Kyozuka J."/>
            <person name="Lagercrantz U."/>
            <person name="Lin S."/>
            <person name="Lindquist E."/>
            <person name="Lipzen A."/>
            <person name="Lu C."/>
            <person name="Luna E."/>
            <person name="Martienssen R."/>
            <person name="Minamino N."/>
            <person name="Mizutani M."/>
            <person name="Mizutani M."/>
            <person name="Mochizuki N."/>
            <person name="Monte I."/>
            <person name="Mosher R."/>
            <person name="Nagasaki H."/>
            <person name="Nakagami H."/>
            <person name="Naramoto S."/>
            <person name="Nishitani K."/>
            <person name="Ohtani M."/>
            <person name="Okamoto T."/>
            <person name="Okumura M."/>
            <person name="Phillips J."/>
            <person name="Pollak B."/>
            <person name="Reinders A."/>
            <person name="Roevekamp M."/>
            <person name="Sano R."/>
            <person name="Sawa S."/>
            <person name="Schmid M."/>
            <person name="Shirakawa M."/>
            <person name="Solano R."/>
            <person name="Spunde A."/>
            <person name="Suetsugu N."/>
            <person name="Sugano S."/>
            <person name="Sugiyama A."/>
            <person name="Sun R."/>
            <person name="Suzuki Y."/>
            <person name="Takenaka M."/>
            <person name="Takezawa D."/>
            <person name="Tomogane H."/>
            <person name="Tsuzuki M."/>
            <person name="Ueda T."/>
            <person name="Umeda M."/>
            <person name="Ward J."/>
            <person name="Watanabe Y."/>
            <person name="Yazaki K."/>
            <person name="Yokoyama R."/>
            <person name="Yoshitake Y."/>
            <person name="Yotsui I."/>
            <person name="Zachgo S."/>
            <person name="Schmutz J."/>
        </authorList>
    </citation>
    <scope>NUCLEOTIDE SEQUENCE [LARGE SCALE GENOMIC DNA]</scope>
    <source>
        <strain evidence="3">cv. B-3</strain>
    </source>
</reference>
<keyword evidence="1" id="KW-0812">Transmembrane</keyword>
<feature type="transmembrane region" description="Helical" evidence="1">
    <location>
        <begin position="44"/>
        <end position="66"/>
    </location>
</feature>
<evidence type="ECO:0000256" key="1">
    <source>
        <dbReference type="SAM" id="Phobius"/>
    </source>
</evidence>